<keyword evidence="1" id="KW-0472">Membrane</keyword>
<reference evidence="2" key="1">
    <citation type="submission" date="2018-06" db="EMBL/GenBank/DDBJ databases">
        <authorList>
            <person name="Zhirakovskaya E."/>
        </authorList>
    </citation>
    <scope>NUCLEOTIDE SEQUENCE</scope>
</reference>
<dbReference type="AlphaFoldDB" id="A0A3B0QUR9"/>
<keyword evidence="1" id="KW-1133">Transmembrane helix</keyword>
<gene>
    <name evidence="2" type="ORF">MNBD_DELTA01-460</name>
</gene>
<proteinExistence type="predicted"/>
<keyword evidence="1" id="KW-0812">Transmembrane</keyword>
<evidence type="ECO:0000256" key="1">
    <source>
        <dbReference type="SAM" id="Phobius"/>
    </source>
</evidence>
<dbReference type="Pfam" id="PF05751">
    <property type="entry name" value="FixH"/>
    <property type="match status" value="1"/>
</dbReference>
<feature type="transmembrane region" description="Helical" evidence="1">
    <location>
        <begin position="21"/>
        <end position="42"/>
    </location>
</feature>
<name>A0A3B0QUR9_9ZZZZ</name>
<accession>A0A3B0QUR9</accession>
<protein>
    <recommendedName>
        <fullName evidence="3">Type cbb3 cytochrome oxidase biogenesis protein CcoH</fullName>
    </recommendedName>
</protein>
<organism evidence="2">
    <name type="scientific">hydrothermal vent metagenome</name>
    <dbReference type="NCBI Taxonomy" id="652676"/>
    <lineage>
        <taxon>unclassified sequences</taxon>
        <taxon>metagenomes</taxon>
        <taxon>ecological metagenomes</taxon>
    </lineage>
</organism>
<dbReference type="EMBL" id="UOEA01000059">
    <property type="protein sequence ID" value="VAV84002.1"/>
    <property type="molecule type" value="Genomic_DNA"/>
</dbReference>
<sequence length="165" mass="18708">MVTTDVMKKDMGGKKGLNWPLTIVIFFAVVFLMNSYLIYTAYKNFDGLADENYYQKGLFYDAHRSAAKKIGWSFALDFKDELATNIDLPFVLSLRDKAGEQLLGASVVATLRRLTTDKYDDAYVLTETGAGYTGVMRIPRTGKWEVFVEAENDGEKLVKRFNIML</sequence>
<evidence type="ECO:0000313" key="2">
    <source>
        <dbReference type="EMBL" id="VAV84002.1"/>
    </source>
</evidence>
<dbReference type="InterPro" id="IPR008620">
    <property type="entry name" value="FixH"/>
</dbReference>
<evidence type="ECO:0008006" key="3">
    <source>
        <dbReference type="Google" id="ProtNLM"/>
    </source>
</evidence>